<dbReference type="EMBL" id="JAOTMY010000001">
    <property type="protein sequence ID" value="MCY3086777.1"/>
    <property type="molecule type" value="Genomic_DNA"/>
</dbReference>
<dbReference type="Proteomes" id="UP001069047">
    <property type="component" value="Unassembled WGS sequence"/>
</dbReference>
<protein>
    <submittedName>
        <fullName evidence="2">Uncharacterized protein</fullName>
    </submittedName>
</protein>
<dbReference type="AlphaFoldDB" id="A0A1E9PIM1"/>
<accession>A0A1E9PIM1</accession>
<evidence type="ECO:0000256" key="1">
    <source>
        <dbReference type="SAM" id="Coils"/>
    </source>
</evidence>
<evidence type="ECO:0000313" key="5">
    <source>
        <dbReference type="Proteomes" id="UP001069047"/>
    </source>
</evidence>
<name>A0A1E9PIM1_9LACT</name>
<reference evidence="3" key="3">
    <citation type="submission" date="2024-02" db="EMBL/GenBank/DDBJ databases">
        <authorList>
            <person name="Choi B."/>
        </authorList>
    </citation>
    <scope>NUCLEOTIDE SEQUENCE</scope>
    <source>
        <strain evidence="3">UMB1016</strain>
    </source>
</reference>
<evidence type="ECO:0000313" key="3">
    <source>
        <dbReference type="EMBL" id="WWC55041.1"/>
    </source>
</evidence>
<dbReference type="RefSeq" id="WP_070559447.1">
    <property type="nucleotide sequence ID" value="NZ_CAJHLJ010000013.1"/>
</dbReference>
<reference evidence="3 4" key="1">
    <citation type="journal article" date="2020" name="J. Bacteriol.">
        <title>Aerococcus urinae Isolated from Women with Lower Urinary Tract Symptoms: In Vitro Aggregation and Genome Analysis.</title>
        <authorList>
            <person name="Hilt E.E."/>
            <person name="Putonti C."/>
            <person name="Thomas-White K."/>
            <person name="Lewis A.L."/>
            <person name="Visick K.L."/>
            <person name="Gilbert N.M."/>
            <person name="Wolfe A.J."/>
        </authorList>
    </citation>
    <scope>NUCLEOTIDE SEQUENCE [LARGE SCALE GENOMIC DNA]</scope>
    <source>
        <strain evidence="3 4">UMB1016</strain>
    </source>
</reference>
<organism evidence="2 5">
    <name type="scientific">Aerococcus mictus</name>
    <dbReference type="NCBI Taxonomy" id="2976810"/>
    <lineage>
        <taxon>Bacteria</taxon>
        <taxon>Bacillati</taxon>
        <taxon>Bacillota</taxon>
        <taxon>Bacilli</taxon>
        <taxon>Lactobacillales</taxon>
        <taxon>Aerococcaceae</taxon>
        <taxon>Aerococcus</taxon>
    </lineage>
</organism>
<sequence length="159" mass="18591">MDNYEVLNQRLEEYEEKVERTKEFLNLLEVSGDIPQQGDQYWYIHKVVMPMIWDNDPTDYDRLKEGNTYPTKDHCQYELEKDAVADELKALSDVDDDYDWGNKYAYGLACVDEGLYSVEMSYPVANAIMFSSKEKLWQAVDLVGGKRIKDFLFGVIDDE</sequence>
<keyword evidence="4" id="KW-1185">Reference proteome</keyword>
<reference evidence="2" key="2">
    <citation type="submission" date="2022-09" db="EMBL/GenBank/DDBJ databases">
        <title>Aerococcus urinae taxonomy study.</title>
        <authorList>
            <person name="Christensen J."/>
            <person name="Senneby E."/>
        </authorList>
    </citation>
    <scope>NUCLEOTIDE SEQUENCE</scope>
    <source>
        <strain evidence="2">LUND-41-B12</strain>
    </source>
</reference>
<accession>A0A9Q4DEF4</accession>
<evidence type="ECO:0000313" key="2">
    <source>
        <dbReference type="EMBL" id="MCY3086777.1"/>
    </source>
</evidence>
<evidence type="ECO:0000313" key="4">
    <source>
        <dbReference type="Proteomes" id="UP000250354"/>
    </source>
</evidence>
<dbReference type="EMBL" id="CP145132">
    <property type="protein sequence ID" value="WWC55041.1"/>
    <property type="molecule type" value="Genomic_DNA"/>
</dbReference>
<keyword evidence="1" id="KW-0175">Coiled coil</keyword>
<dbReference type="Proteomes" id="UP000250354">
    <property type="component" value="Chromosome"/>
</dbReference>
<feature type="coiled-coil region" evidence="1">
    <location>
        <begin position="1"/>
        <end position="31"/>
    </location>
</feature>
<proteinExistence type="predicted"/>
<gene>
    <name evidence="3" type="ORF">DBT44_0001705</name>
    <name evidence="2" type="ORF">ODY61_01455</name>
</gene>